<dbReference type="GO" id="GO:0071949">
    <property type="term" value="F:FAD binding"/>
    <property type="evidence" value="ECO:0007669"/>
    <property type="project" value="InterPro"/>
</dbReference>
<dbReference type="InterPro" id="IPR036318">
    <property type="entry name" value="FAD-bd_PCMH-like_sf"/>
</dbReference>
<organism evidence="7 8">
    <name type="scientific">Actinopolyspora mortivallis</name>
    <dbReference type="NCBI Taxonomy" id="33906"/>
    <lineage>
        <taxon>Bacteria</taxon>
        <taxon>Bacillati</taxon>
        <taxon>Actinomycetota</taxon>
        <taxon>Actinomycetes</taxon>
        <taxon>Actinopolysporales</taxon>
        <taxon>Actinopolysporaceae</taxon>
        <taxon>Actinopolyspora</taxon>
    </lineage>
</organism>
<reference evidence="7 8" key="1">
    <citation type="submission" date="2018-03" db="EMBL/GenBank/DDBJ databases">
        <title>Actinopolyspora mortivallis from Sahara, screening for active biomolecules.</title>
        <authorList>
            <person name="Selama O."/>
            <person name="Wellington E.M.H."/>
            <person name="Hacene H."/>
        </authorList>
    </citation>
    <scope>NUCLEOTIDE SEQUENCE [LARGE SCALE GENOMIC DNA]</scope>
    <source>
        <strain evidence="7 8">M5A</strain>
    </source>
</reference>
<keyword evidence="8" id="KW-1185">Reference proteome</keyword>
<dbReference type="PANTHER" id="PTHR42973:SF39">
    <property type="entry name" value="FAD-BINDING PCMH-TYPE DOMAIN-CONTAINING PROTEIN"/>
    <property type="match status" value="1"/>
</dbReference>
<keyword evidence="3" id="KW-0285">Flavoprotein</keyword>
<feature type="domain" description="FAD-binding PCMH-type" evidence="6">
    <location>
        <begin position="37"/>
        <end position="205"/>
    </location>
</feature>
<dbReference type="Gene3D" id="3.30.43.10">
    <property type="entry name" value="Uridine Diphospho-n-acetylenolpyruvylglucosamine Reductase, domain 2"/>
    <property type="match status" value="1"/>
</dbReference>
<dbReference type="InterPro" id="IPR012951">
    <property type="entry name" value="BBE"/>
</dbReference>
<dbReference type="STRING" id="1050202.GCA_000384035_01823"/>
<dbReference type="InParanoid" id="A0A2T0GVP0"/>
<dbReference type="InterPro" id="IPR016166">
    <property type="entry name" value="FAD-bd_PCMH"/>
</dbReference>
<accession>A0A2T0GVP0</accession>
<dbReference type="PROSITE" id="PS51387">
    <property type="entry name" value="FAD_PCMH"/>
    <property type="match status" value="1"/>
</dbReference>
<name>A0A2T0GVP0_ACTMO</name>
<evidence type="ECO:0000256" key="1">
    <source>
        <dbReference type="ARBA" id="ARBA00001974"/>
    </source>
</evidence>
<dbReference type="EMBL" id="PVSR01000020">
    <property type="protein sequence ID" value="PRW63083.1"/>
    <property type="molecule type" value="Genomic_DNA"/>
</dbReference>
<dbReference type="PROSITE" id="PS00862">
    <property type="entry name" value="OX2_COVAL_FAD"/>
    <property type="match status" value="1"/>
</dbReference>
<proteinExistence type="inferred from homology"/>
<dbReference type="InterPro" id="IPR050416">
    <property type="entry name" value="FAD-linked_Oxidoreductase"/>
</dbReference>
<evidence type="ECO:0000256" key="4">
    <source>
        <dbReference type="ARBA" id="ARBA00022827"/>
    </source>
</evidence>
<gene>
    <name evidence="7" type="ORF">CEP50_12365</name>
</gene>
<comment type="caution">
    <text evidence="7">The sequence shown here is derived from an EMBL/GenBank/DDBJ whole genome shotgun (WGS) entry which is preliminary data.</text>
</comment>
<evidence type="ECO:0000259" key="6">
    <source>
        <dbReference type="PROSITE" id="PS51387"/>
    </source>
</evidence>
<dbReference type="FunCoup" id="A0A2T0GVP0">
    <property type="interactions" value="1"/>
</dbReference>
<dbReference type="Pfam" id="PF01565">
    <property type="entry name" value="FAD_binding_4"/>
    <property type="match status" value="1"/>
</dbReference>
<evidence type="ECO:0000256" key="5">
    <source>
        <dbReference type="ARBA" id="ARBA00023002"/>
    </source>
</evidence>
<sequence length="463" mass="50390">MSAPPLRRDLQPELSGTVLLPGEAEYEHELAGFNRIFEQRPSVVVAAANSADVLTAVRHAAERNLPVAVQSTGHGVAVPNDGGVLISTAAMKGVHIDPTGRTARVEAGVRWGELLRRTAPFGLTGLNGASPSVGTVGYVLGGGHGPLGRSYGYAADRVRGIELVTADGTWRRADPQRNPELFWGMRGGKGNFGVVTSMELELFEVSRVYGGGLFLPGESAEAALRTWRDWTRTVPDEMYSGIALVRFPRRTTVPEPVRGRFAVHLRIAYNGPAVEGERLVRPLRGIAPALLDTVTEMPYSRVGEIHMDPTEPGVYYERSARLAELDDAALSAVLDLVGPDGDCPLPAVELRHLGGALRRPPAHPNAVPYREAAYTVFSGVPVAPHQRAEVARHQQRLIEAVEPWRIGGPFLSFISARENDPDHVRSAYEPDTHERLTALKHAYDPDNLFRFNHNIPPSAERTV</sequence>
<dbReference type="Pfam" id="PF08031">
    <property type="entry name" value="BBE"/>
    <property type="match status" value="1"/>
</dbReference>
<dbReference type="InterPro" id="IPR006094">
    <property type="entry name" value="Oxid_FAD_bind_N"/>
</dbReference>
<keyword evidence="5" id="KW-0560">Oxidoreductase</keyword>
<dbReference type="Gene3D" id="3.40.462.20">
    <property type="match status" value="1"/>
</dbReference>
<comment type="similarity">
    <text evidence="2">Belongs to the oxygen-dependent FAD-linked oxidoreductase family.</text>
</comment>
<comment type="cofactor">
    <cofactor evidence="1">
        <name>FAD</name>
        <dbReference type="ChEBI" id="CHEBI:57692"/>
    </cofactor>
</comment>
<evidence type="ECO:0000256" key="2">
    <source>
        <dbReference type="ARBA" id="ARBA00005466"/>
    </source>
</evidence>
<dbReference type="InterPro" id="IPR016167">
    <property type="entry name" value="FAD-bd_PCMH_sub1"/>
</dbReference>
<keyword evidence="4" id="KW-0274">FAD</keyword>
<evidence type="ECO:0000256" key="3">
    <source>
        <dbReference type="ARBA" id="ARBA00022630"/>
    </source>
</evidence>
<dbReference type="PANTHER" id="PTHR42973">
    <property type="entry name" value="BINDING OXIDOREDUCTASE, PUTATIVE (AFU_ORTHOLOGUE AFUA_1G17690)-RELATED"/>
    <property type="match status" value="1"/>
</dbReference>
<dbReference type="RefSeq" id="WP_106114095.1">
    <property type="nucleotide sequence ID" value="NZ_PVSR01000020.1"/>
</dbReference>
<dbReference type="AlphaFoldDB" id="A0A2T0GVP0"/>
<dbReference type="InterPro" id="IPR006093">
    <property type="entry name" value="Oxy_OxRdtase_FAD_BS"/>
</dbReference>
<evidence type="ECO:0000313" key="7">
    <source>
        <dbReference type="EMBL" id="PRW63083.1"/>
    </source>
</evidence>
<dbReference type="InterPro" id="IPR016169">
    <property type="entry name" value="FAD-bd_PCMH_sub2"/>
</dbReference>
<protein>
    <submittedName>
        <fullName evidence="7">FAD-dependent oxygenase</fullName>
    </submittedName>
</protein>
<dbReference type="Proteomes" id="UP000239352">
    <property type="component" value="Unassembled WGS sequence"/>
</dbReference>
<dbReference type="Gene3D" id="3.30.465.10">
    <property type="match status" value="1"/>
</dbReference>
<dbReference type="SUPFAM" id="SSF56176">
    <property type="entry name" value="FAD-binding/transporter-associated domain-like"/>
    <property type="match status" value="1"/>
</dbReference>
<evidence type="ECO:0000313" key="8">
    <source>
        <dbReference type="Proteomes" id="UP000239352"/>
    </source>
</evidence>
<dbReference type="GO" id="GO:0016491">
    <property type="term" value="F:oxidoreductase activity"/>
    <property type="evidence" value="ECO:0007669"/>
    <property type="project" value="UniProtKB-KW"/>
</dbReference>